<dbReference type="SUPFAM" id="SSF53448">
    <property type="entry name" value="Nucleotide-diphospho-sugar transferases"/>
    <property type="match status" value="1"/>
</dbReference>
<dbReference type="InterPro" id="IPR008441">
    <property type="entry name" value="AfumC-like_glycosyl_Trfase"/>
</dbReference>
<dbReference type="GO" id="GO:0016020">
    <property type="term" value="C:membrane"/>
    <property type="evidence" value="ECO:0007669"/>
    <property type="project" value="GOC"/>
</dbReference>
<evidence type="ECO:0000313" key="1">
    <source>
        <dbReference type="EMBL" id="TPP11382.1"/>
    </source>
</evidence>
<dbReference type="PANTHER" id="PTHR32385">
    <property type="entry name" value="MANNOSYL PHOSPHORYLINOSITOL CERAMIDE SYNTHASE"/>
    <property type="match status" value="1"/>
</dbReference>
<dbReference type="Proteomes" id="UP000316429">
    <property type="component" value="Unassembled WGS sequence"/>
</dbReference>
<dbReference type="AlphaFoldDB" id="A0A504V1S9"/>
<dbReference type="PANTHER" id="PTHR32385:SF22">
    <property type="entry name" value="MANNOSYL PHOSPHORYLINOSITOL CERAMIDE SYNTHASE SUR1"/>
    <property type="match status" value="1"/>
</dbReference>
<gene>
    <name evidence="1" type="ORF">FJQ55_11400</name>
</gene>
<evidence type="ECO:0000313" key="2">
    <source>
        <dbReference type="Proteomes" id="UP000316429"/>
    </source>
</evidence>
<dbReference type="GO" id="GO:0051999">
    <property type="term" value="P:mannosyl-inositol phosphorylceramide biosynthetic process"/>
    <property type="evidence" value="ECO:0007669"/>
    <property type="project" value="TreeGrafter"/>
</dbReference>
<dbReference type="EMBL" id="VFYP01000001">
    <property type="protein sequence ID" value="TPP11382.1"/>
    <property type="molecule type" value="Genomic_DNA"/>
</dbReference>
<proteinExistence type="predicted"/>
<keyword evidence="2" id="KW-1185">Reference proteome</keyword>
<keyword evidence="1" id="KW-0808">Transferase</keyword>
<dbReference type="GO" id="GO:0000030">
    <property type="term" value="F:mannosyltransferase activity"/>
    <property type="evidence" value="ECO:0007669"/>
    <property type="project" value="TreeGrafter"/>
</dbReference>
<dbReference type="Gene3D" id="3.90.550.20">
    <property type="match status" value="1"/>
</dbReference>
<dbReference type="InterPro" id="IPR029044">
    <property type="entry name" value="Nucleotide-diphossugar_trans"/>
</dbReference>
<sequence>MRRSIKGKQALKAENYNPRYDTISKKLPKIIWVYWHVELAEAPEVAKLGMRSWQIMNPGWSVNFVTESNLRSFIEPPVSPLPRKVQWRADVIRLALLARYGGVWVDMTSFCVKPLDHWLPTMMESGFFAFPDLYPSRLVNNAFLAAVPGEYLTNKWSRLMYRYFSKPGKLLHYFWCMHLFEFIVLTDRRARGIWRRTPKLRSRGAMLLKRMIGERDLYSPIPQDIDLSSVLWQKLSSRLDERALLAIREISATGEVDLLRLENLTDPENVPVQVVGQP</sequence>
<keyword evidence="1" id="KW-0328">Glycosyltransferase</keyword>
<name>A0A504V1S9_9HYPH</name>
<protein>
    <submittedName>
        <fullName evidence="1">Mannosyltransferase</fullName>
    </submittedName>
</protein>
<organism evidence="1 2">
    <name type="scientific">Rhizobium glycinendophyticum</name>
    <dbReference type="NCBI Taxonomy" id="2589807"/>
    <lineage>
        <taxon>Bacteria</taxon>
        <taxon>Pseudomonadati</taxon>
        <taxon>Pseudomonadota</taxon>
        <taxon>Alphaproteobacteria</taxon>
        <taxon>Hyphomicrobiales</taxon>
        <taxon>Rhizobiaceae</taxon>
        <taxon>Rhizobium/Agrobacterium group</taxon>
        <taxon>Rhizobium</taxon>
    </lineage>
</organism>
<dbReference type="Pfam" id="PF05704">
    <property type="entry name" value="Caps_synth"/>
    <property type="match status" value="1"/>
</dbReference>
<dbReference type="RefSeq" id="WP_140828009.1">
    <property type="nucleotide sequence ID" value="NZ_VFYP01000001.1"/>
</dbReference>
<accession>A0A504V1S9</accession>
<reference evidence="1 2" key="1">
    <citation type="submission" date="2019-06" db="EMBL/GenBank/DDBJ databases">
        <title>Rhizobium sp. CL12 isolated from roots of soybean.</title>
        <authorList>
            <person name="Wang C."/>
        </authorList>
    </citation>
    <scope>NUCLEOTIDE SEQUENCE [LARGE SCALE GENOMIC DNA]</scope>
    <source>
        <strain evidence="1 2">CL12</strain>
    </source>
</reference>
<comment type="caution">
    <text evidence="1">The sequence shown here is derived from an EMBL/GenBank/DDBJ whole genome shotgun (WGS) entry which is preliminary data.</text>
</comment>
<dbReference type="OrthoDB" id="9802881at2"/>
<dbReference type="InterPro" id="IPR051706">
    <property type="entry name" value="Glycosyltransferase_domain"/>
</dbReference>